<name>A0A7K0FQ62_9SPHI</name>
<keyword evidence="1" id="KW-0808">Transferase</keyword>
<keyword evidence="1" id="KW-0418">Kinase</keyword>
<evidence type="ECO:0000313" key="2">
    <source>
        <dbReference type="Proteomes" id="UP000462931"/>
    </source>
</evidence>
<dbReference type="CDD" id="cd24079">
    <property type="entry name" value="ASKHA_NBD_PG1100-like"/>
    <property type="match status" value="1"/>
</dbReference>
<dbReference type="RefSeq" id="WP_154287346.1">
    <property type="nucleotide sequence ID" value="NZ_WKJI01000002.1"/>
</dbReference>
<dbReference type="InterPro" id="IPR043129">
    <property type="entry name" value="ATPase_NBD"/>
</dbReference>
<evidence type="ECO:0000313" key="1">
    <source>
        <dbReference type="EMBL" id="MRX47187.1"/>
    </source>
</evidence>
<organism evidence="1 2">
    <name type="scientific">Pedobacter puniceum</name>
    <dbReference type="NCBI Taxonomy" id="2666136"/>
    <lineage>
        <taxon>Bacteria</taxon>
        <taxon>Pseudomonadati</taxon>
        <taxon>Bacteroidota</taxon>
        <taxon>Sphingobacteriia</taxon>
        <taxon>Sphingobacteriales</taxon>
        <taxon>Sphingobacteriaceae</taxon>
        <taxon>Pedobacter</taxon>
    </lineage>
</organism>
<dbReference type="EMBL" id="WKJI01000002">
    <property type="protein sequence ID" value="MRX47187.1"/>
    <property type="molecule type" value="Genomic_DNA"/>
</dbReference>
<dbReference type="Gene3D" id="3.30.420.40">
    <property type="match status" value="2"/>
</dbReference>
<dbReference type="Proteomes" id="UP000462931">
    <property type="component" value="Unassembled WGS sequence"/>
</dbReference>
<comment type="caution">
    <text evidence="1">The sequence shown here is derived from an EMBL/GenBank/DDBJ whole genome shotgun (WGS) entry which is preliminary data.</text>
</comment>
<dbReference type="Gene3D" id="1.10.720.160">
    <property type="match status" value="1"/>
</dbReference>
<proteinExistence type="predicted"/>
<sequence>MLIVADSGSSITDWICLLPNQEKQILETKGLNPFFVSEKEIIKVINNVKLFQDIASNVKEVHFFGAGCNSPDKREIISNALSAKFKNAFINVESDLLGSAYATCGTTPGLNCILGTGSNISFFDGNNLHDGLHGLGYILGDEGSETYFGKNLITDFLYKKMPDELAEKFFNKYKPSKEDVIKNIYQRPLPNHYLASFASFLKENINHPYIQKIITAGLEEFIKISICTYPNYKELYCHFVGDIAYNFQDFLIPLCNKYEIHVGKILEKPIYELYEFVKNKEGF</sequence>
<keyword evidence="2" id="KW-1185">Reference proteome</keyword>
<dbReference type="SUPFAM" id="SSF53067">
    <property type="entry name" value="Actin-like ATPase domain"/>
    <property type="match status" value="2"/>
</dbReference>
<reference evidence="1 2" key="1">
    <citation type="submission" date="2019-11" db="EMBL/GenBank/DDBJ databases">
        <authorList>
            <person name="Cheng Q."/>
            <person name="Yang Z."/>
        </authorList>
    </citation>
    <scope>NUCLEOTIDE SEQUENCE [LARGE SCALE GENOMIC DNA]</scope>
    <source>
        <strain evidence="1 2">HX-22-1</strain>
    </source>
</reference>
<protein>
    <submittedName>
        <fullName evidence="1">N-acetylglucosamine kinase</fullName>
    </submittedName>
</protein>
<dbReference type="AlphaFoldDB" id="A0A7K0FQ62"/>
<gene>
    <name evidence="1" type="ORF">GJJ64_08320</name>
</gene>
<dbReference type="GO" id="GO:0016301">
    <property type="term" value="F:kinase activity"/>
    <property type="evidence" value="ECO:0007669"/>
    <property type="project" value="UniProtKB-KW"/>
</dbReference>
<accession>A0A7K0FQ62</accession>